<dbReference type="HOGENOM" id="CLU_030571_3_3_11"/>
<dbReference type="InterPro" id="IPR036866">
    <property type="entry name" value="RibonucZ/Hydroxyglut_hydro"/>
</dbReference>
<dbReference type="InterPro" id="IPR001279">
    <property type="entry name" value="Metallo-B-lactamas"/>
</dbReference>
<keyword evidence="5" id="KW-0862">Zinc</keyword>
<dbReference type="InterPro" id="IPR051013">
    <property type="entry name" value="MBL_superfamily_lactonases"/>
</dbReference>
<dbReference type="Gene3D" id="3.60.15.10">
    <property type="entry name" value="Ribonuclease Z/Hydroxyacylglutathione hydrolase-like"/>
    <property type="match status" value="1"/>
</dbReference>
<dbReference type="Proteomes" id="UP000000328">
    <property type="component" value="Chromosome"/>
</dbReference>
<keyword evidence="3" id="KW-0479">Metal-binding</keyword>
<dbReference type="GeneID" id="92871579"/>
<dbReference type="Pfam" id="PF00753">
    <property type="entry name" value="Lactamase_B"/>
    <property type="match status" value="1"/>
</dbReference>
<dbReference type="OrthoDB" id="3196337at2"/>
<dbReference type="KEGG" id="amd:AMED_3838"/>
<evidence type="ECO:0000256" key="5">
    <source>
        <dbReference type="ARBA" id="ARBA00022833"/>
    </source>
</evidence>
<protein>
    <submittedName>
        <fullName evidence="7">Beta-lactamase class B</fullName>
    </submittedName>
</protein>
<dbReference type="PANTHER" id="PTHR42978">
    <property type="entry name" value="QUORUM-QUENCHING LACTONASE YTNP-RELATED-RELATED"/>
    <property type="match status" value="1"/>
</dbReference>
<proteinExistence type="inferred from homology"/>
<dbReference type="CDD" id="cd07729">
    <property type="entry name" value="AHL_lactonase_MBL-fold"/>
    <property type="match status" value="1"/>
</dbReference>
<evidence type="ECO:0000313" key="8">
    <source>
        <dbReference type="Proteomes" id="UP000000328"/>
    </source>
</evidence>
<organism evidence="7 8">
    <name type="scientific">Amycolatopsis mediterranei (strain U-32)</name>
    <dbReference type="NCBI Taxonomy" id="749927"/>
    <lineage>
        <taxon>Bacteria</taxon>
        <taxon>Bacillati</taxon>
        <taxon>Actinomycetota</taxon>
        <taxon>Actinomycetes</taxon>
        <taxon>Pseudonocardiales</taxon>
        <taxon>Pseudonocardiaceae</taxon>
        <taxon>Amycolatopsis</taxon>
    </lineage>
</organism>
<accession>A0A0H3D5Q0</accession>
<comment type="cofactor">
    <cofactor evidence="1">
        <name>Zn(2+)</name>
        <dbReference type="ChEBI" id="CHEBI:29105"/>
    </cofactor>
</comment>
<dbReference type="GO" id="GO:0046872">
    <property type="term" value="F:metal ion binding"/>
    <property type="evidence" value="ECO:0007669"/>
    <property type="project" value="UniProtKB-KW"/>
</dbReference>
<dbReference type="SUPFAM" id="SSF56281">
    <property type="entry name" value="Metallo-hydrolase/oxidoreductase"/>
    <property type="match status" value="1"/>
</dbReference>
<evidence type="ECO:0000259" key="6">
    <source>
        <dbReference type="SMART" id="SM00849"/>
    </source>
</evidence>
<gene>
    <name evidence="7" type="ordered locus">AMED_3838</name>
</gene>
<dbReference type="PATRIC" id="fig|749927.5.peg.3968"/>
<keyword evidence="4" id="KW-0378">Hydrolase</keyword>
<dbReference type="PANTHER" id="PTHR42978:SF7">
    <property type="entry name" value="METALLO-HYDROLASE RV2300C-RELATED"/>
    <property type="match status" value="1"/>
</dbReference>
<dbReference type="AlphaFoldDB" id="A0A0H3D5Q0"/>
<feature type="domain" description="Metallo-beta-lactamase" evidence="6">
    <location>
        <begin position="40"/>
        <end position="242"/>
    </location>
</feature>
<evidence type="ECO:0000313" key="7">
    <source>
        <dbReference type="EMBL" id="ADJ45617.1"/>
    </source>
</evidence>
<dbReference type="GO" id="GO:0016787">
    <property type="term" value="F:hydrolase activity"/>
    <property type="evidence" value="ECO:0007669"/>
    <property type="project" value="UniProtKB-KW"/>
</dbReference>
<evidence type="ECO:0000256" key="1">
    <source>
        <dbReference type="ARBA" id="ARBA00001947"/>
    </source>
</evidence>
<dbReference type="eggNOG" id="COG0491">
    <property type="taxonomic scope" value="Bacteria"/>
</dbReference>
<evidence type="ECO:0000256" key="4">
    <source>
        <dbReference type="ARBA" id="ARBA00022801"/>
    </source>
</evidence>
<reference evidence="7 8" key="1">
    <citation type="journal article" date="2010" name="Cell Res.">
        <title>Complete genome sequence of the rifamycin SV-producing Amycolatopsis mediterranei U32 revealed its genetic characteristics in phylogeny and metabolism.</title>
        <authorList>
            <person name="Zhao W."/>
            <person name="Zhong Y."/>
            <person name="Yuan H."/>
            <person name="Wang J."/>
            <person name="Zheng H."/>
            <person name="Wang Y."/>
            <person name="Cen X."/>
            <person name="Xu F."/>
            <person name="Bai J."/>
            <person name="Han X."/>
            <person name="Lu G."/>
            <person name="Zhu Y."/>
            <person name="Shao Z."/>
            <person name="Yan H."/>
            <person name="Li C."/>
            <person name="Peng N."/>
            <person name="Zhang Z."/>
            <person name="Zhang Y."/>
            <person name="Lin W."/>
            <person name="Fan Y."/>
            <person name="Qin Z."/>
            <person name="Hu Y."/>
            <person name="Zhu B."/>
            <person name="Wang S."/>
            <person name="Ding X."/>
            <person name="Zhao G.P."/>
        </authorList>
    </citation>
    <scope>NUCLEOTIDE SEQUENCE [LARGE SCALE GENOMIC DNA]</scope>
    <source>
        <strain evidence="8">U-32</strain>
    </source>
</reference>
<dbReference type="SMART" id="SM00849">
    <property type="entry name" value="Lactamase_B"/>
    <property type="match status" value="1"/>
</dbReference>
<comment type="similarity">
    <text evidence="2">Belongs to the metallo-beta-lactamase superfamily.</text>
</comment>
<evidence type="ECO:0000256" key="2">
    <source>
        <dbReference type="ARBA" id="ARBA00007749"/>
    </source>
</evidence>
<dbReference type="EMBL" id="CP002000">
    <property type="protein sequence ID" value="ADJ45617.1"/>
    <property type="molecule type" value="Genomic_DNA"/>
</dbReference>
<dbReference type="RefSeq" id="WP_013225689.1">
    <property type="nucleotide sequence ID" value="NC_014318.1"/>
</dbReference>
<name>A0A0H3D5Q0_AMYMU</name>
<sequence length="276" mass="30022">MTAPERDWRVFAIRYAEREGVAADEVFLHATPSDEPRAMAYYLWLVTGPAGGFLVDTGFGCEVARLRDREDCLRGDPLDAVRALGVAPEELSDVVLTHLHFDHCGELGRFPRARFWLQQREMAFWMGPNARRPSFRRVVMSQDITAVAALNLDGRVRWVDGDVTIAPGLSLHHVGGHTAGMQVVRVVTGHGVVVLASDAAHYYANLAADRPYSALESVSGAHAAFDRLRELAGPAAHIVPGHDPAVLTRYPVAGPHLAGTAVELTAGPLEPEVEKL</sequence>
<evidence type="ECO:0000256" key="3">
    <source>
        <dbReference type="ARBA" id="ARBA00022723"/>
    </source>
</evidence>